<organism evidence="2 3">
    <name type="scientific">Albula goreensis</name>
    <dbReference type="NCBI Taxonomy" id="1534307"/>
    <lineage>
        <taxon>Eukaryota</taxon>
        <taxon>Metazoa</taxon>
        <taxon>Chordata</taxon>
        <taxon>Craniata</taxon>
        <taxon>Vertebrata</taxon>
        <taxon>Euteleostomi</taxon>
        <taxon>Actinopterygii</taxon>
        <taxon>Neopterygii</taxon>
        <taxon>Teleostei</taxon>
        <taxon>Albuliformes</taxon>
        <taxon>Albulidae</taxon>
        <taxon>Albula</taxon>
    </lineage>
</organism>
<reference evidence="2" key="1">
    <citation type="submission" date="2021-01" db="EMBL/GenBank/DDBJ databases">
        <authorList>
            <person name="Zahm M."/>
            <person name="Roques C."/>
            <person name="Cabau C."/>
            <person name="Klopp C."/>
            <person name="Donnadieu C."/>
            <person name="Jouanno E."/>
            <person name="Lampietro C."/>
            <person name="Louis A."/>
            <person name="Herpin A."/>
            <person name="Echchiki A."/>
            <person name="Berthelot C."/>
            <person name="Parey E."/>
            <person name="Roest-Crollius H."/>
            <person name="Braasch I."/>
            <person name="Postlethwait J."/>
            <person name="Bobe J."/>
            <person name="Montfort J."/>
            <person name="Bouchez O."/>
            <person name="Begum T."/>
            <person name="Mejri S."/>
            <person name="Adams A."/>
            <person name="Chen W.-J."/>
            <person name="Guiguen Y."/>
        </authorList>
    </citation>
    <scope>NUCLEOTIDE SEQUENCE</scope>
    <source>
        <tissue evidence="2">Blood</tissue>
    </source>
</reference>
<feature type="domain" description="Ceramide kinase PH" evidence="1">
    <location>
        <begin position="8"/>
        <end position="128"/>
    </location>
</feature>
<evidence type="ECO:0000313" key="3">
    <source>
        <dbReference type="Proteomes" id="UP000829720"/>
    </source>
</evidence>
<keyword evidence="3" id="KW-1185">Reference proteome</keyword>
<dbReference type="AlphaFoldDB" id="A0A8T3CH42"/>
<dbReference type="OrthoDB" id="530923at2759"/>
<accession>A0A8T3CH42</accession>
<proteinExistence type="predicted"/>
<dbReference type="Pfam" id="PF25382">
    <property type="entry name" value="PH_CERK"/>
    <property type="match status" value="1"/>
</dbReference>
<evidence type="ECO:0000313" key="2">
    <source>
        <dbReference type="EMBL" id="KAI1882078.1"/>
    </source>
</evidence>
<protein>
    <recommendedName>
        <fullName evidence="1">Ceramide kinase PH domain-containing protein</fullName>
    </recommendedName>
</protein>
<dbReference type="Proteomes" id="UP000829720">
    <property type="component" value="Unassembled WGS sequence"/>
</dbReference>
<dbReference type="InterPro" id="IPR057465">
    <property type="entry name" value="CERK_PH"/>
</dbReference>
<evidence type="ECO:0000259" key="1">
    <source>
        <dbReference type="Pfam" id="PF25382"/>
    </source>
</evidence>
<dbReference type="EMBL" id="JAERUA010000025">
    <property type="protein sequence ID" value="KAI1882078.1"/>
    <property type="molecule type" value="Genomic_DNA"/>
</dbReference>
<comment type="caution">
    <text evidence="2">The sequence shown here is derived from an EMBL/GenBank/DDBJ whole genome shotgun (WGS) entry which is preliminary data.</text>
</comment>
<gene>
    <name evidence="2" type="ORF">AGOR_G00246990</name>
</gene>
<name>A0A8T3CH42_9TELE</name>
<sequence length="139" mass="16141">MEKPPRLLSSHLLLKNRVYEVMLNRDLLTWKGVQTKKKIVSGSIHNSFKVGSYCVPVSEIITVRETEADSRTKDNGRWQKMSQKATEAYPYAFTVSCVKRARQHHWRCNDVTFHCADGTVCQQWVQTIRDQLSALREML</sequence>